<sequence length="120" mass="12284">MRGFRLVHAQVGDGVDGLGGEAFRFVESVSAAADLDGLGGVREVDARRDGQDFEGADLAVAVAAVGVAGGVRDGLPGQGGESVVQVRLVAFDGQVGAAFGEVGDEFPRERPRAALPRPRP</sequence>
<evidence type="ECO:0000313" key="2">
    <source>
        <dbReference type="Proteomes" id="UP000681340"/>
    </source>
</evidence>
<dbReference type="Proteomes" id="UP000681340">
    <property type="component" value="Unassembled WGS sequence"/>
</dbReference>
<protein>
    <submittedName>
        <fullName evidence="1">Uncharacterized protein</fullName>
    </submittedName>
</protein>
<proteinExistence type="predicted"/>
<dbReference type="AlphaFoldDB" id="A0A919VVE4"/>
<gene>
    <name evidence="1" type="ORF">Aau02nite_42820</name>
</gene>
<accession>A0A919VVE4</accession>
<organism evidence="1 2">
    <name type="scientific">Actinoplanes auranticolor</name>
    <dbReference type="NCBI Taxonomy" id="47988"/>
    <lineage>
        <taxon>Bacteria</taxon>
        <taxon>Bacillati</taxon>
        <taxon>Actinomycetota</taxon>
        <taxon>Actinomycetes</taxon>
        <taxon>Micromonosporales</taxon>
        <taxon>Micromonosporaceae</taxon>
        <taxon>Actinoplanes</taxon>
    </lineage>
</organism>
<dbReference type="EMBL" id="BOQL01000032">
    <property type="protein sequence ID" value="GIM70813.1"/>
    <property type="molecule type" value="Genomic_DNA"/>
</dbReference>
<evidence type="ECO:0000313" key="1">
    <source>
        <dbReference type="EMBL" id="GIM70813.1"/>
    </source>
</evidence>
<name>A0A919VVE4_9ACTN</name>
<keyword evidence="2" id="KW-1185">Reference proteome</keyword>
<reference evidence="1" key="1">
    <citation type="submission" date="2021-03" db="EMBL/GenBank/DDBJ databases">
        <title>Whole genome shotgun sequence of Actinoplanes auranticolor NBRC 12245.</title>
        <authorList>
            <person name="Komaki H."/>
            <person name="Tamura T."/>
        </authorList>
    </citation>
    <scope>NUCLEOTIDE SEQUENCE</scope>
    <source>
        <strain evidence="1">NBRC 12245</strain>
    </source>
</reference>
<comment type="caution">
    <text evidence="1">The sequence shown here is derived from an EMBL/GenBank/DDBJ whole genome shotgun (WGS) entry which is preliminary data.</text>
</comment>